<keyword evidence="7" id="KW-0210">Decarboxylase</keyword>
<keyword evidence="8 12" id="KW-0460">Magnesium</keyword>
<dbReference type="SUPFAM" id="SSF52518">
    <property type="entry name" value="Thiamin diphosphate-binding fold (THDP-binding)"/>
    <property type="match status" value="2"/>
</dbReference>
<dbReference type="FunFam" id="3.40.50.970:FF:000024">
    <property type="entry name" value="Pyruvate decarboxylase isozyme"/>
    <property type="match status" value="1"/>
</dbReference>
<dbReference type="STRING" id="1043004.A0A074W6R1"/>
<dbReference type="RefSeq" id="XP_013423009.1">
    <property type="nucleotide sequence ID" value="XM_013567555.1"/>
</dbReference>
<name>A0A074W6R1_9PEZI</name>
<dbReference type="InterPro" id="IPR047214">
    <property type="entry name" value="TPP_PDC_IPDC"/>
</dbReference>
<evidence type="ECO:0000259" key="16">
    <source>
        <dbReference type="Pfam" id="PF02776"/>
    </source>
</evidence>
<evidence type="ECO:0000256" key="13">
    <source>
        <dbReference type="RuleBase" id="RU362132"/>
    </source>
</evidence>
<dbReference type="InterPro" id="IPR029035">
    <property type="entry name" value="DHS-like_NAD/FAD-binding_dom"/>
</dbReference>
<dbReference type="PANTHER" id="PTHR43452">
    <property type="entry name" value="PYRUVATE DECARBOXYLASE"/>
    <property type="match status" value="1"/>
</dbReference>
<dbReference type="Proteomes" id="UP000027730">
    <property type="component" value="Unassembled WGS sequence"/>
</dbReference>
<feature type="domain" description="Thiamine pyrophosphate enzyme N-terminal TPP-binding" evidence="16">
    <location>
        <begin position="7"/>
        <end position="115"/>
    </location>
</feature>
<feature type="binding site" evidence="11">
    <location>
        <position position="119"/>
    </location>
    <ligand>
        <name>pyruvate</name>
        <dbReference type="ChEBI" id="CHEBI:15361"/>
        <label>1</label>
        <note>substrate; ligand shared between two neighboring subunits</note>
    </ligand>
</feature>
<dbReference type="GO" id="GO:0030976">
    <property type="term" value="F:thiamine pyrophosphate binding"/>
    <property type="evidence" value="ECO:0007669"/>
    <property type="project" value="InterPro"/>
</dbReference>
<feature type="domain" description="Thiamine pyrophosphate enzyme central" evidence="14">
    <location>
        <begin position="208"/>
        <end position="305"/>
    </location>
</feature>
<dbReference type="GO" id="GO:0000949">
    <property type="term" value="P:aromatic amino acid family catabolic process to alcohol via Ehrlich pathway"/>
    <property type="evidence" value="ECO:0007669"/>
    <property type="project" value="TreeGrafter"/>
</dbReference>
<evidence type="ECO:0000259" key="15">
    <source>
        <dbReference type="Pfam" id="PF02775"/>
    </source>
</evidence>
<dbReference type="GO" id="GO:0005829">
    <property type="term" value="C:cytosol"/>
    <property type="evidence" value="ECO:0007669"/>
    <property type="project" value="TreeGrafter"/>
</dbReference>
<proteinExistence type="inferred from homology"/>
<evidence type="ECO:0000256" key="5">
    <source>
        <dbReference type="ARBA" id="ARBA00014422"/>
    </source>
</evidence>
<sequence>MSSQKVNVAEYLFTRLYQLGVKDLHGVPGDFNLVALDYVEPCGINWVGNCNELNAGYAADAYGRLLGMGALVTTFGLTQDAELSCLNAIAGSFAEFCPVVHIVGTPKRAAQKSGMLLHHTLGNGDFNVFADMSKPISIAQTNLMDPATAPAEIDRVLQACYVNSRPVYIQLPADMVTEEVDAKLLDTPIVIEPPPSDHETENLAAELILRKLYAAKRPALLLDAGAQRHRVEDLTEQFARKTGLPTFITPMGKGVANEESPLFAGIYIGKGSEDDVRTMIEDSDLVITIGNVKSDVNSFGFSYRISRLSSVDLHFDHVVMDCAKFENVYMKWLLERLVKEVDPSKMTMDKVETPLRKTSQLTNGYATTQDVTHDWLWPRMSSWLRSGDVVVTETGTSFVGIWETRFPTGVQAINQTLWSSIGYGVGAAQGAALAMKTSGGLRRTVCFEGDGSFQLTAQELSTIIRQDLDCIIFLIENDGYEIERWVHGMKAKYNDISKWRYNKIAEVFTPEEEASRHRVRSYKVSTRSELEDLLADENFSAGKGLHFVELHMPKYNAPQTLIDFAQSLSKKSE</sequence>
<dbReference type="EMBL" id="KL584725">
    <property type="protein sequence ID" value="KEQ68810.1"/>
    <property type="molecule type" value="Genomic_DNA"/>
</dbReference>
<feature type="binding site" evidence="11">
    <location>
        <position position="30"/>
    </location>
    <ligand>
        <name>pyruvate</name>
        <dbReference type="ChEBI" id="CHEBI:15361"/>
        <label>1</label>
        <note>substrate; ligand shared between two neighboring subunits</note>
    </ligand>
</feature>
<feature type="domain" description="Thiamine pyrophosphate enzyme TPP-binding" evidence="15">
    <location>
        <begin position="408"/>
        <end position="537"/>
    </location>
</feature>
<protein>
    <recommendedName>
        <fullName evidence="5">Pyruvate decarboxylase</fullName>
        <ecNumber evidence="4">4.1.1.1</ecNumber>
    </recommendedName>
</protein>
<dbReference type="CDD" id="cd02005">
    <property type="entry name" value="TPP_PDC_IPDC"/>
    <property type="match status" value="1"/>
</dbReference>
<dbReference type="FunFam" id="3.40.50.970:FF:000019">
    <property type="entry name" value="Pyruvate decarboxylase isozyme"/>
    <property type="match status" value="1"/>
</dbReference>
<dbReference type="PIRSF" id="PIRSF036565">
    <property type="entry name" value="Pyruvt_ip_decrb"/>
    <property type="match status" value="1"/>
</dbReference>
<organism evidence="17 18">
    <name type="scientific">Aureobasidium namibiae CBS 147.97</name>
    <dbReference type="NCBI Taxonomy" id="1043004"/>
    <lineage>
        <taxon>Eukaryota</taxon>
        <taxon>Fungi</taxon>
        <taxon>Dikarya</taxon>
        <taxon>Ascomycota</taxon>
        <taxon>Pezizomycotina</taxon>
        <taxon>Dothideomycetes</taxon>
        <taxon>Dothideomycetidae</taxon>
        <taxon>Dothideales</taxon>
        <taxon>Saccotheciaceae</taxon>
        <taxon>Aureobasidium</taxon>
    </lineage>
</organism>
<comment type="catalytic activity">
    <reaction evidence="1">
        <text>a 2-oxocarboxylate + H(+) = an aldehyde + CO2</text>
        <dbReference type="Rhea" id="RHEA:11628"/>
        <dbReference type="ChEBI" id="CHEBI:15378"/>
        <dbReference type="ChEBI" id="CHEBI:16526"/>
        <dbReference type="ChEBI" id="CHEBI:17478"/>
        <dbReference type="ChEBI" id="CHEBI:35179"/>
        <dbReference type="EC" id="4.1.1.1"/>
    </reaction>
</comment>
<feature type="binding site" evidence="11">
    <location>
        <position position="161"/>
    </location>
    <ligand>
        <name>pyruvate</name>
        <dbReference type="ChEBI" id="CHEBI:15361"/>
        <label>2</label>
        <note>allosteric activator</note>
    </ligand>
</feature>
<comment type="similarity">
    <text evidence="3 13">Belongs to the TPP enzyme family.</text>
</comment>
<evidence type="ECO:0000256" key="11">
    <source>
        <dbReference type="PIRSR" id="PIRSR036565-1"/>
    </source>
</evidence>
<evidence type="ECO:0000256" key="3">
    <source>
        <dbReference type="ARBA" id="ARBA00007812"/>
    </source>
</evidence>
<dbReference type="CDD" id="cd07038">
    <property type="entry name" value="TPP_PYR_PDC_IPDC_like"/>
    <property type="match status" value="1"/>
</dbReference>
<dbReference type="InterPro" id="IPR012000">
    <property type="entry name" value="Thiamin_PyroP_enz_cen_dom"/>
</dbReference>
<evidence type="ECO:0000256" key="4">
    <source>
        <dbReference type="ARBA" id="ARBA00013202"/>
    </source>
</evidence>
<evidence type="ECO:0000313" key="17">
    <source>
        <dbReference type="EMBL" id="KEQ68810.1"/>
    </source>
</evidence>
<dbReference type="InterPro" id="IPR011766">
    <property type="entry name" value="TPP_enzyme_TPP-bd"/>
</dbReference>
<comment type="cofactor">
    <cofactor evidence="12">
        <name>Mg(2+)</name>
        <dbReference type="ChEBI" id="CHEBI:18420"/>
    </cofactor>
    <text evidence="12">Binds 1 Mg(2+) per subunit.</text>
</comment>
<dbReference type="Pfam" id="PF00205">
    <property type="entry name" value="TPP_enzyme_M"/>
    <property type="match status" value="1"/>
</dbReference>
<keyword evidence="18" id="KW-1185">Reference proteome</keyword>
<keyword evidence="10" id="KW-0456">Lyase</keyword>
<dbReference type="SUPFAM" id="SSF52467">
    <property type="entry name" value="DHS-like NAD/FAD-binding domain"/>
    <property type="match status" value="1"/>
</dbReference>
<dbReference type="OrthoDB" id="308383at2759"/>
<feature type="binding site" evidence="12">
    <location>
        <position position="477"/>
    </location>
    <ligand>
        <name>Mg(2+)</name>
        <dbReference type="ChEBI" id="CHEBI:18420"/>
    </ligand>
</feature>
<dbReference type="EC" id="4.1.1.1" evidence="4"/>
<evidence type="ECO:0000256" key="12">
    <source>
        <dbReference type="PIRSR" id="PIRSR036565-2"/>
    </source>
</evidence>
<accession>A0A074W6R1</accession>
<dbReference type="InterPro" id="IPR047213">
    <property type="entry name" value="TPP_PYR_PDC_IPDC-like"/>
</dbReference>
<reference evidence="17 18" key="1">
    <citation type="journal article" date="2014" name="BMC Genomics">
        <title>Genome sequencing of four Aureobasidium pullulans varieties: biotechnological potential, stress tolerance, and description of new species.</title>
        <authorList>
            <person name="Gostin Ar C."/>
            <person name="Ohm R.A."/>
            <person name="Kogej T."/>
            <person name="Sonjak S."/>
            <person name="Turk M."/>
            <person name="Zajc J."/>
            <person name="Zalar P."/>
            <person name="Grube M."/>
            <person name="Sun H."/>
            <person name="Han J."/>
            <person name="Sharma A."/>
            <person name="Chiniquy J."/>
            <person name="Ngan C.Y."/>
            <person name="Lipzen A."/>
            <person name="Barry K."/>
            <person name="Grigoriev I.V."/>
            <person name="Gunde-Cimerman N."/>
        </authorList>
    </citation>
    <scope>NUCLEOTIDE SEQUENCE [LARGE SCALE GENOMIC DNA]</scope>
    <source>
        <strain evidence="17 18">CBS 147.97</strain>
    </source>
</reference>
<dbReference type="AlphaFoldDB" id="A0A074W6R1"/>
<evidence type="ECO:0000256" key="8">
    <source>
        <dbReference type="ARBA" id="ARBA00022842"/>
    </source>
</evidence>
<dbReference type="HOGENOM" id="CLU_013748_0_2_1"/>
<evidence type="ECO:0000256" key="2">
    <source>
        <dbReference type="ARBA" id="ARBA00001964"/>
    </source>
</evidence>
<feature type="binding site" evidence="12">
    <location>
        <position position="479"/>
    </location>
    <ligand>
        <name>Mg(2+)</name>
        <dbReference type="ChEBI" id="CHEBI:18420"/>
    </ligand>
</feature>
<dbReference type="GeneID" id="25412487"/>
<dbReference type="InterPro" id="IPR029061">
    <property type="entry name" value="THDP-binding"/>
</dbReference>
<dbReference type="InterPro" id="IPR012110">
    <property type="entry name" value="PDC/IPDC-like"/>
</dbReference>
<dbReference type="Gene3D" id="3.40.50.970">
    <property type="match status" value="2"/>
</dbReference>
<dbReference type="PANTHER" id="PTHR43452:SF30">
    <property type="entry name" value="PYRUVATE DECARBOXYLASE ISOZYME 1-RELATED"/>
    <property type="match status" value="1"/>
</dbReference>
<gene>
    <name evidence="17" type="ORF">M436DRAFT_57420</name>
</gene>
<keyword evidence="17" id="KW-0670">Pyruvate</keyword>
<evidence type="ECO:0000256" key="6">
    <source>
        <dbReference type="ARBA" id="ARBA00022723"/>
    </source>
</evidence>
<dbReference type="GO" id="GO:0000287">
    <property type="term" value="F:magnesium ion binding"/>
    <property type="evidence" value="ECO:0007669"/>
    <property type="project" value="InterPro"/>
</dbReference>
<evidence type="ECO:0000313" key="18">
    <source>
        <dbReference type="Proteomes" id="UP000027730"/>
    </source>
</evidence>
<dbReference type="InterPro" id="IPR012001">
    <property type="entry name" value="Thiamin_PyroP_enz_TPP-bd_dom"/>
</dbReference>
<dbReference type="GO" id="GO:0004737">
    <property type="term" value="F:pyruvate decarboxylase activity"/>
    <property type="evidence" value="ECO:0007669"/>
    <property type="project" value="UniProtKB-EC"/>
</dbReference>
<feature type="binding site" evidence="11">
    <location>
        <position position="483"/>
    </location>
    <ligand>
        <name>pyruvate</name>
        <dbReference type="ChEBI" id="CHEBI:15361"/>
        <label>1</label>
        <note>substrate; ligand shared between two neighboring subunits</note>
    </ligand>
</feature>
<dbReference type="GO" id="GO:0005634">
    <property type="term" value="C:nucleus"/>
    <property type="evidence" value="ECO:0007669"/>
    <property type="project" value="TreeGrafter"/>
</dbReference>
<evidence type="ECO:0000256" key="1">
    <source>
        <dbReference type="ARBA" id="ARBA00001041"/>
    </source>
</evidence>
<evidence type="ECO:0000256" key="7">
    <source>
        <dbReference type="ARBA" id="ARBA00022793"/>
    </source>
</evidence>
<keyword evidence="9 13" id="KW-0786">Thiamine pyrophosphate</keyword>
<dbReference type="Pfam" id="PF02775">
    <property type="entry name" value="TPP_enzyme_C"/>
    <property type="match status" value="1"/>
</dbReference>
<dbReference type="Gene3D" id="3.40.50.1220">
    <property type="entry name" value="TPP-binding domain"/>
    <property type="match status" value="1"/>
</dbReference>
<evidence type="ECO:0000256" key="9">
    <source>
        <dbReference type="ARBA" id="ARBA00023052"/>
    </source>
</evidence>
<evidence type="ECO:0000256" key="10">
    <source>
        <dbReference type="ARBA" id="ARBA00023239"/>
    </source>
</evidence>
<feature type="binding site" evidence="12">
    <location>
        <position position="450"/>
    </location>
    <ligand>
        <name>Mg(2+)</name>
        <dbReference type="ChEBI" id="CHEBI:18420"/>
    </ligand>
</feature>
<evidence type="ECO:0000259" key="14">
    <source>
        <dbReference type="Pfam" id="PF00205"/>
    </source>
</evidence>
<dbReference type="Pfam" id="PF02776">
    <property type="entry name" value="TPP_enzyme_N"/>
    <property type="match status" value="1"/>
</dbReference>
<comment type="cofactor">
    <cofactor evidence="2">
        <name>thiamine diphosphate</name>
        <dbReference type="ChEBI" id="CHEBI:58937"/>
    </cofactor>
</comment>
<keyword evidence="6 12" id="KW-0479">Metal-binding</keyword>